<evidence type="ECO:0000313" key="13">
    <source>
        <dbReference type="Ensembl" id="ENSANAP00000018564.1"/>
    </source>
</evidence>
<feature type="domain" description="Ig-like" evidence="12">
    <location>
        <begin position="115"/>
        <end position="194"/>
    </location>
</feature>
<dbReference type="InterPro" id="IPR011162">
    <property type="entry name" value="MHC_I/II-like_Ag-recog"/>
</dbReference>
<dbReference type="GO" id="GO:0042612">
    <property type="term" value="C:MHC class I protein complex"/>
    <property type="evidence" value="ECO:0007669"/>
    <property type="project" value="UniProtKB-KW"/>
</dbReference>
<dbReference type="InterPro" id="IPR011161">
    <property type="entry name" value="MHC_I-like_Ag-recog"/>
</dbReference>
<dbReference type="GO" id="GO:0034756">
    <property type="term" value="P:regulation of iron ion transport"/>
    <property type="evidence" value="ECO:0007669"/>
    <property type="project" value="TreeGrafter"/>
</dbReference>
<gene>
    <name evidence="13" type="primary">HFE</name>
</gene>
<dbReference type="InterPro" id="IPR036179">
    <property type="entry name" value="Ig-like_dom_sf"/>
</dbReference>
<dbReference type="GO" id="GO:1990459">
    <property type="term" value="F:transferrin receptor binding"/>
    <property type="evidence" value="ECO:0007669"/>
    <property type="project" value="TreeGrafter"/>
</dbReference>
<dbReference type="GeneTree" id="ENSGT01150000286995"/>
<comment type="subcellular location">
    <subcellularLocation>
        <location evidence="1">Membrane</location>
        <topology evidence="1">Single-pass type I membrane protein</topology>
    </subcellularLocation>
</comment>
<dbReference type="Pfam" id="PF00129">
    <property type="entry name" value="MHC_I"/>
    <property type="match status" value="1"/>
</dbReference>
<dbReference type="AlphaFoldDB" id="A0A2K5DC94"/>
<feature type="transmembrane region" description="Helical" evidence="10">
    <location>
        <begin position="213"/>
        <end position="237"/>
    </location>
</feature>
<dbReference type="Proteomes" id="UP000233020">
    <property type="component" value="Unplaced"/>
</dbReference>
<evidence type="ECO:0000256" key="9">
    <source>
        <dbReference type="ARBA" id="ARBA00023180"/>
    </source>
</evidence>
<organism evidence="13 14">
    <name type="scientific">Aotus nancymaae</name>
    <name type="common">Ma's night monkey</name>
    <dbReference type="NCBI Taxonomy" id="37293"/>
    <lineage>
        <taxon>Eukaryota</taxon>
        <taxon>Metazoa</taxon>
        <taxon>Chordata</taxon>
        <taxon>Craniata</taxon>
        <taxon>Vertebrata</taxon>
        <taxon>Euteleostomi</taxon>
        <taxon>Mammalia</taxon>
        <taxon>Eutheria</taxon>
        <taxon>Euarchontoglires</taxon>
        <taxon>Primates</taxon>
        <taxon>Haplorrhini</taxon>
        <taxon>Platyrrhini</taxon>
        <taxon>Aotidae</taxon>
        <taxon>Aotus</taxon>
    </lineage>
</organism>
<dbReference type="SUPFAM" id="SSF48726">
    <property type="entry name" value="Immunoglobulin"/>
    <property type="match status" value="1"/>
</dbReference>
<evidence type="ECO:0000256" key="1">
    <source>
        <dbReference type="ARBA" id="ARBA00004479"/>
    </source>
</evidence>
<keyword evidence="7 10" id="KW-0472">Membrane</keyword>
<evidence type="ECO:0000256" key="4">
    <source>
        <dbReference type="ARBA" id="ARBA00022692"/>
    </source>
</evidence>
<evidence type="ECO:0000256" key="5">
    <source>
        <dbReference type="ARBA" id="ARBA00022729"/>
    </source>
</evidence>
<sequence>MSPRARPELLLLMLLQTAVPQGRLLRSHSLHYLFMGASEQDLGLSLFEALGYVDDRLFVFYDHESRRVEPRTPWVSSRTSSQMWLQLSQSLKGWDHMFTVDFWTIMDNHNHSKVPPLVKVTHHVTSSVTTLRCRALNFYPRNITMKWLKDRQPLNAEEVEPKDVLPNGDGTYQGWIALAVPAGEEQRYTCQVEHPGLDQPLLVIWEPSHSGTLVIGVISGIAVCVIILLIGILFIILRKRQASRGAMGQYVLAECE</sequence>
<keyword evidence="6 10" id="KW-1133">Transmembrane helix</keyword>
<evidence type="ECO:0000256" key="3">
    <source>
        <dbReference type="ARBA" id="ARBA00022451"/>
    </source>
</evidence>
<dbReference type="PANTHER" id="PTHR16675">
    <property type="entry name" value="MHC CLASS I-RELATED"/>
    <property type="match status" value="1"/>
</dbReference>
<evidence type="ECO:0000256" key="7">
    <source>
        <dbReference type="ARBA" id="ARBA00023136"/>
    </source>
</evidence>
<comment type="similarity">
    <text evidence="2">Belongs to the MHC class I family.</text>
</comment>
<evidence type="ECO:0000256" key="2">
    <source>
        <dbReference type="ARBA" id="ARBA00006909"/>
    </source>
</evidence>
<reference evidence="13" key="1">
    <citation type="submission" date="2025-08" db="UniProtKB">
        <authorList>
            <consortium name="Ensembl"/>
        </authorList>
    </citation>
    <scope>IDENTIFICATION</scope>
</reference>
<dbReference type="GO" id="GO:1990641">
    <property type="term" value="P:response to iron ion starvation"/>
    <property type="evidence" value="ECO:0007669"/>
    <property type="project" value="TreeGrafter"/>
</dbReference>
<dbReference type="Gene3D" id="3.30.500.10">
    <property type="entry name" value="MHC class I-like antigen recognition-like"/>
    <property type="match status" value="1"/>
</dbReference>
<dbReference type="GO" id="GO:0005615">
    <property type="term" value="C:extracellular space"/>
    <property type="evidence" value="ECO:0007669"/>
    <property type="project" value="TreeGrafter"/>
</dbReference>
<dbReference type="PROSITE" id="PS50835">
    <property type="entry name" value="IG_LIKE"/>
    <property type="match status" value="1"/>
</dbReference>
<reference evidence="13" key="2">
    <citation type="submission" date="2025-09" db="UniProtKB">
        <authorList>
            <consortium name="Ensembl"/>
        </authorList>
    </citation>
    <scope>IDENTIFICATION</scope>
</reference>
<keyword evidence="3" id="KW-0490">MHC I</keyword>
<accession>A0A2K5DC94</accession>
<feature type="signal peptide" evidence="11">
    <location>
        <begin position="1"/>
        <end position="20"/>
    </location>
</feature>
<name>A0A2K5DC94_AOTNA</name>
<evidence type="ECO:0000256" key="10">
    <source>
        <dbReference type="SAM" id="Phobius"/>
    </source>
</evidence>
<dbReference type="InterPro" id="IPR003006">
    <property type="entry name" value="Ig/MHC_CS"/>
</dbReference>
<dbReference type="FunFam" id="2.60.40.10:FF:000204">
    <property type="entry name" value="Major histocompatibility complex, class I-related protein"/>
    <property type="match status" value="1"/>
</dbReference>
<keyword evidence="5 11" id="KW-0732">Signal</keyword>
<dbReference type="Ensembl" id="ENSANAT00000036427.1">
    <property type="protein sequence ID" value="ENSANAP00000018564.1"/>
    <property type="gene ID" value="ENSANAG00000027106.1"/>
</dbReference>
<dbReference type="PANTHER" id="PTHR16675:SF172">
    <property type="entry name" value="HEREDITARY HEMOCHROMATOSIS PROTEIN"/>
    <property type="match status" value="1"/>
</dbReference>
<keyword evidence="9" id="KW-0325">Glycoprotein</keyword>
<dbReference type="InterPro" id="IPR037055">
    <property type="entry name" value="MHC_I-like_Ag-recog_sf"/>
</dbReference>
<keyword evidence="14" id="KW-1185">Reference proteome</keyword>
<dbReference type="PROSITE" id="PS00290">
    <property type="entry name" value="IG_MHC"/>
    <property type="match status" value="1"/>
</dbReference>
<evidence type="ECO:0000313" key="14">
    <source>
        <dbReference type="Proteomes" id="UP000233020"/>
    </source>
</evidence>
<evidence type="ECO:0000256" key="6">
    <source>
        <dbReference type="ARBA" id="ARBA00022989"/>
    </source>
</evidence>
<dbReference type="InterPro" id="IPR003597">
    <property type="entry name" value="Ig_C1-set"/>
</dbReference>
<dbReference type="InterPro" id="IPR013783">
    <property type="entry name" value="Ig-like_fold"/>
</dbReference>
<dbReference type="SMART" id="SM00407">
    <property type="entry name" value="IGc1"/>
    <property type="match status" value="1"/>
</dbReference>
<dbReference type="Pfam" id="PF07654">
    <property type="entry name" value="C1-set"/>
    <property type="match status" value="1"/>
</dbReference>
<dbReference type="SUPFAM" id="SSF54452">
    <property type="entry name" value="MHC antigen-recognition domain"/>
    <property type="match status" value="1"/>
</dbReference>
<protein>
    <submittedName>
        <fullName evidence="13">Homeostatic iron regulator</fullName>
    </submittedName>
</protein>
<dbReference type="GO" id="GO:0009897">
    <property type="term" value="C:external side of plasma membrane"/>
    <property type="evidence" value="ECO:0007669"/>
    <property type="project" value="TreeGrafter"/>
</dbReference>
<feature type="chain" id="PRO_5014434285" evidence="11">
    <location>
        <begin position="21"/>
        <end position="256"/>
    </location>
</feature>
<dbReference type="GO" id="GO:0002474">
    <property type="term" value="P:antigen processing and presentation of peptide antigen via MHC class I"/>
    <property type="evidence" value="ECO:0007669"/>
    <property type="project" value="UniProtKB-KW"/>
</dbReference>
<evidence type="ECO:0000256" key="11">
    <source>
        <dbReference type="SAM" id="SignalP"/>
    </source>
</evidence>
<dbReference type="Gene3D" id="2.60.40.10">
    <property type="entry name" value="Immunoglobulins"/>
    <property type="match status" value="1"/>
</dbReference>
<evidence type="ECO:0000259" key="12">
    <source>
        <dbReference type="PROSITE" id="PS50835"/>
    </source>
</evidence>
<dbReference type="InterPro" id="IPR007110">
    <property type="entry name" value="Ig-like_dom"/>
</dbReference>
<proteinExistence type="inferred from homology"/>
<keyword evidence="8" id="KW-1015">Disulfide bond</keyword>
<evidence type="ECO:0000256" key="8">
    <source>
        <dbReference type="ARBA" id="ARBA00023157"/>
    </source>
</evidence>
<keyword evidence="4 10" id="KW-0812">Transmembrane</keyword>
<dbReference type="InterPro" id="IPR050208">
    <property type="entry name" value="MHC_class-I_related"/>
</dbReference>
<keyword evidence="3" id="KW-0391">Immunity</keyword>